<dbReference type="AlphaFoldDB" id="A0AB39S770"/>
<name>A0AB39S770_9ACTN</name>
<accession>A0AB39S770</accession>
<dbReference type="Pfam" id="PF15594">
    <property type="entry name" value="Imm50"/>
    <property type="match status" value="1"/>
</dbReference>
<dbReference type="InterPro" id="IPR028957">
    <property type="entry name" value="Imm50"/>
</dbReference>
<organism evidence="1">
    <name type="scientific">Streptomyces sp. R35</name>
    <dbReference type="NCBI Taxonomy" id="3238630"/>
    <lineage>
        <taxon>Bacteria</taxon>
        <taxon>Bacillati</taxon>
        <taxon>Actinomycetota</taxon>
        <taxon>Actinomycetes</taxon>
        <taxon>Kitasatosporales</taxon>
        <taxon>Streptomycetaceae</taxon>
        <taxon>Streptomyces</taxon>
    </lineage>
</organism>
<evidence type="ECO:0000313" key="1">
    <source>
        <dbReference type="EMBL" id="XDQ62935.1"/>
    </source>
</evidence>
<reference evidence="1" key="1">
    <citation type="submission" date="2024-07" db="EMBL/GenBank/DDBJ databases">
        <authorList>
            <person name="Yu S.T."/>
        </authorList>
    </citation>
    <scope>NUCLEOTIDE SEQUENCE</scope>
    <source>
        <strain evidence="1">R35</strain>
    </source>
</reference>
<dbReference type="RefSeq" id="WP_369259830.1">
    <property type="nucleotide sequence ID" value="NZ_CP163440.1"/>
</dbReference>
<proteinExistence type="predicted"/>
<protein>
    <submittedName>
        <fullName evidence="1">Imm50 family immunity protein</fullName>
    </submittedName>
</protein>
<sequence length="135" mass="14658">MSADWLQLLASPEYLGELYGGAPPLPGVCDLFYVHIDERENSVTLGFDTRSFSANPPAEWEGKELNAFEFYLVFAEVEGLQVTGWGAAEAKEIHLATHGGAFFEVVLGSEGSGIAFRAATVRLAKWRGYLASDSP</sequence>
<gene>
    <name evidence="1" type="ORF">AB5J50_20085</name>
</gene>
<dbReference type="EMBL" id="CP163440">
    <property type="protein sequence ID" value="XDQ62935.1"/>
    <property type="molecule type" value="Genomic_DNA"/>
</dbReference>